<dbReference type="RefSeq" id="WP_123254869.1">
    <property type="nucleotide sequence ID" value="NZ_RBED01000080.1"/>
</dbReference>
<evidence type="ECO:0000256" key="1">
    <source>
        <dbReference type="SAM" id="MobiDB-lite"/>
    </source>
</evidence>
<feature type="signal peptide" evidence="2">
    <location>
        <begin position="1"/>
        <end position="23"/>
    </location>
</feature>
<evidence type="ECO:0008006" key="5">
    <source>
        <dbReference type="Google" id="ProtNLM"/>
    </source>
</evidence>
<dbReference type="PROSITE" id="PS51257">
    <property type="entry name" value="PROKAR_LIPOPROTEIN"/>
    <property type="match status" value="1"/>
</dbReference>
<protein>
    <recommendedName>
        <fullName evidence="5">Lipoprotein</fullName>
    </recommendedName>
</protein>
<dbReference type="Proteomes" id="UP000273807">
    <property type="component" value="Unassembled WGS sequence"/>
</dbReference>
<accession>A0A3N0C3H0</accession>
<reference evidence="3 4" key="1">
    <citation type="submission" date="2018-10" db="EMBL/GenBank/DDBJ databases">
        <title>Genome sequencing of Arthrobacter oryzae TNB02.</title>
        <authorList>
            <person name="Cho Y.-J."/>
            <person name="Cho A."/>
            <person name="Kim O.-S."/>
        </authorList>
    </citation>
    <scope>NUCLEOTIDE SEQUENCE [LARGE SCALE GENOMIC DNA]</scope>
    <source>
        <strain evidence="3 4">TNB02</strain>
    </source>
</reference>
<proteinExistence type="predicted"/>
<keyword evidence="2" id="KW-0732">Signal</keyword>
<evidence type="ECO:0000313" key="4">
    <source>
        <dbReference type="Proteomes" id="UP000273807"/>
    </source>
</evidence>
<feature type="chain" id="PRO_5039056381" description="Lipoprotein" evidence="2">
    <location>
        <begin position="24"/>
        <end position="242"/>
    </location>
</feature>
<comment type="caution">
    <text evidence="3">The sequence shown here is derived from an EMBL/GenBank/DDBJ whole genome shotgun (WGS) entry which is preliminary data.</text>
</comment>
<keyword evidence="4" id="KW-1185">Reference proteome</keyword>
<evidence type="ECO:0000256" key="2">
    <source>
        <dbReference type="SAM" id="SignalP"/>
    </source>
</evidence>
<organism evidence="3 4">
    <name type="scientific">Arthrobacter oryzae</name>
    <dbReference type="NCBI Taxonomy" id="409290"/>
    <lineage>
        <taxon>Bacteria</taxon>
        <taxon>Bacillati</taxon>
        <taxon>Actinomycetota</taxon>
        <taxon>Actinomycetes</taxon>
        <taxon>Micrococcales</taxon>
        <taxon>Micrococcaceae</taxon>
        <taxon>Arthrobacter</taxon>
    </lineage>
</organism>
<dbReference type="OrthoDB" id="4944818at2"/>
<evidence type="ECO:0000313" key="3">
    <source>
        <dbReference type="EMBL" id="RNL57170.1"/>
    </source>
</evidence>
<name>A0A3N0C3H0_9MICC</name>
<feature type="region of interest" description="Disordered" evidence="1">
    <location>
        <begin position="28"/>
        <end position="69"/>
    </location>
</feature>
<feature type="compositionally biased region" description="Low complexity" evidence="1">
    <location>
        <begin position="30"/>
        <end position="69"/>
    </location>
</feature>
<dbReference type="EMBL" id="RBED01000080">
    <property type="protein sequence ID" value="RNL57170.1"/>
    <property type="molecule type" value="Genomic_DNA"/>
</dbReference>
<gene>
    <name evidence="3" type="ORF">D7003_07690</name>
</gene>
<sequence length="242" mass="23931">MNQRTAALLSLAASAALGLSSCAVPGERAGSGLPAGSTAPAASTGSPTPGSGPAAGPTGPAAASAPAATPTSAQPSAVAVTVFTFPDGHVSFSYPSEWSVRVVARGEGGMQATIADASGNELASVTSGTAASDATGPVARTVLDAAPVPGLTGADGGQLSFGFAFDSFADHVAFHMGVRREADFQPATESAGFAHVELPNGDSTAKVIFADPAFDSVDSAKAWMATAQYSQLKRLLLSLSYK</sequence>
<dbReference type="AlphaFoldDB" id="A0A3N0C3H0"/>